<dbReference type="InterPro" id="IPR051063">
    <property type="entry name" value="PDI"/>
</dbReference>
<reference evidence="2 3" key="1">
    <citation type="submission" date="2019-04" db="EMBL/GenBank/DDBJ databases">
        <title>An improved genome assembly and genetic linkage map for asparagus bean, Vigna unguiculata ssp. sesquipedialis.</title>
        <authorList>
            <person name="Xia Q."/>
            <person name="Zhang R."/>
            <person name="Dong Y."/>
        </authorList>
    </citation>
    <scope>NUCLEOTIDE SEQUENCE [LARGE SCALE GENOMIC DNA]</scope>
    <source>
        <tissue evidence="2">Leaf</tissue>
    </source>
</reference>
<evidence type="ECO:0000259" key="1">
    <source>
        <dbReference type="Pfam" id="PF00085"/>
    </source>
</evidence>
<dbReference type="Pfam" id="PF00085">
    <property type="entry name" value="Thioredoxin"/>
    <property type="match status" value="1"/>
</dbReference>
<evidence type="ECO:0000313" key="3">
    <source>
        <dbReference type="Proteomes" id="UP000501690"/>
    </source>
</evidence>
<dbReference type="InterPro" id="IPR013766">
    <property type="entry name" value="Thioredoxin_domain"/>
</dbReference>
<protein>
    <submittedName>
        <fullName evidence="2">Protein disulfide-isomerase A1</fullName>
    </submittedName>
</protein>
<keyword evidence="2" id="KW-0413">Isomerase</keyword>
<feature type="domain" description="Thioredoxin" evidence="1">
    <location>
        <begin position="153"/>
        <end position="230"/>
    </location>
</feature>
<dbReference type="GO" id="GO:0003756">
    <property type="term" value="F:protein disulfide isomerase activity"/>
    <property type="evidence" value="ECO:0007669"/>
    <property type="project" value="TreeGrafter"/>
</dbReference>
<dbReference type="GO" id="GO:0006457">
    <property type="term" value="P:protein folding"/>
    <property type="evidence" value="ECO:0007669"/>
    <property type="project" value="TreeGrafter"/>
</dbReference>
<proteinExistence type="predicted"/>
<sequence length="494" mass="56145">MISATELKSVDFYRNYLVMCLLLTCVVSRKILRGLTEARLSIVAVPFMMLLFGMEPSYLTVSASTSVIVDKSSDHHYLRNFNNSFPEVSYEFASTDVGDMVETERINIEKTVLKFSSDSNSGLTSAEFRSDTITNVVKHDGEVDGESVEGSFSLTTHNFDNYVYQFPITVVNFYTPWCSWCQRLEPAWDKTTKIMIERYDPEIDGRIILAKVDCTLEADLCRRKLTDITPSKIISDVDFRKSKYMTFGNQNISLEVNFRKHHVEGYPSIRVFREGSDETHRHHTSQNYVDFRKLKYIREVKIYHRKSTSESQNISSEVDFRKSKCITRSRLPEIKMYHRKSKIITRSQLPEVKKYSRKSTSGKKYMGIMNTRPIMEIVIQKALPRTCRAQALPPLSSFMHELGFVFNGEVTVAKGGLLLHRSCSCVVAGCIYAKRRCCSCGRNVTVVVRLRCRPTMVIGVSFSTCVGAVVGEKFFGDAAAAVNGGLFTYYAHSG</sequence>
<organism evidence="2 3">
    <name type="scientific">Vigna unguiculata</name>
    <name type="common">Cowpea</name>
    <dbReference type="NCBI Taxonomy" id="3917"/>
    <lineage>
        <taxon>Eukaryota</taxon>
        <taxon>Viridiplantae</taxon>
        <taxon>Streptophyta</taxon>
        <taxon>Embryophyta</taxon>
        <taxon>Tracheophyta</taxon>
        <taxon>Spermatophyta</taxon>
        <taxon>Magnoliopsida</taxon>
        <taxon>eudicotyledons</taxon>
        <taxon>Gunneridae</taxon>
        <taxon>Pentapetalae</taxon>
        <taxon>rosids</taxon>
        <taxon>fabids</taxon>
        <taxon>Fabales</taxon>
        <taxon>Fabaceae</taxon>
        <taxon>Papilionoideae</taxon>
        <taxon>50 kb inversion clade</taxon>
        <taxon>NPAAA clade</taxon>
        <taxon>indigoferoid/millettioid clade</taxon>
        <taxon>Phaseoleae</taxon>
        <taxon>Vigna</taxon>
    </lineage>
</organism>
<dbReference type="EMBL" id="CP039347">
    <property type="protein sequence ID" value="QCD87347.1"/>
    <property type="molecule type" value="Genomic_DNA"/>
</dbReference>
<evidence type="ECO:0000313" key="2">
    <source>
        <dbReference type="EMBL" id="QCD87347.1"/>
    </source>
</evidence>
<dbReference type="InterPro" id="IPR036249">
    <property type="entry name" value="Thioredoxin-like_sf"/>
</dbReference>
<dbReference type="Proteomes" id="UP000501690">
    <property type="component" value="Linkage Group LG3"/>
</dbReference>
<dbReference type="AlphaFoldDB" id="A0A4D6LFK3"/>
<keyword evidence="3" id="KW-1185">Reference proteome</keyword>
<accession>A0A4D6LFK3</accession>
<gene>
    <name evidence="2" type="ORF">DEO72_LG3g1881</name>
</gene>
<name>A0A4D6LFK3_VIGUN</name>
<dbReference type="CDD" id="cd02961">
    <property type="entry name" value="PDI_a_family"/>
    <property type="match status" value="1"/>
</dbReference>
<dbReference type="SUPFAM" id="SSF52833">
    <property type="entry name" value="Thioredoxin-like"/>
    <property type="match status" value="1"/>
</dbReference>
<dbReference type="PANTHER" id="PTHR45672">
    <property type="entry name" value="PROTEIN DISULFIDE-ISOMERASE C17H9.14C-RELATED"/>
    <property type="match status" value="1"/>
</dbReference>
<dbReference type="GO" id="GO:0005783">
    <property type="term" value="C:endoplasmic reticulum"/>
    <property type="evidence" value="ECO:0007669"/>
    <property type="project" value="TreeGrafter"/>
</dbReference>
<dbReference type="Gene3D" id="3.40.30.10">
    <property type="entry name" value="Glutaredoxin"/>
    <property type="match status" value="1"/>
</dbReference>